<reference evidence="1 2" key="1">
    <citation type="journal article" date="2015" name="Biotechnol. Biofuels">
        <title>Enhanced degradation of softwood versus hardwood by the white-rot fungus Pycnoporus coccineus.</title>
        <authorList>
            <person name="Couturier M."/>
            <person name="Navarro D."/>
            <person name="Chevret D."/>
            <person name="Henrissat B."/>
            <person name="Piumi F."/>
            <person name="Ruiz-Duenas F.J."/>
            <person name="Martinez A.T."/>
            <person name="Grigoriev I.V."/>
            <person name="Riley R."/>
            <person name="Lipzen A."/>
            <person name="Berrin J.G."/>
            <person name="Master E.R."/>
            <person name="Rosso M.N."/>
        </authorList>
    </citation>
    <scope>NUCLEOTIDE SEQUENCE [LARGE SCALE GENOMIC DNA]</scope>
    <source>
        <strain evidence="1 2">BRFM310</strain>
    </source>
</reference>
<evidence type="ECO:0000313" key="1">
    <source>
        <dbReference type="EMBL" id="OSD02665.1"/>
    </source>
</evidence>
<accession>A0A1Y2INH4</accession>
<name>A0A1Y2INH4_TRAC3</name>
<dbReference type="AlphaFoldDB" id="A0A1Y2INH4"/>
<organism evidence="1 2">
    <name type="scientific">Trametes coccinea (strain BRFM310)</name>
    <name type="common">Pycnoporus coccineus</name>
    <dbReference type="NCBI Taxonomy" id="1353009"/>
    <lineage>
        <taxon>Eukaryota</taxon>
        <taxon>Fungi</taxon>
        <taxon>Dikarya</taxon>
        <taxon>Basidiomycota</taxon>
        <taxon>Agaricomycotina</taxon>
        <taxon>Agaricomycetes</taxon>
        <taxon>Polyporales</taxon>
        <taxon>Polyporaceae</taxon>
        <taxon>Trametes</taxon>
    </lineage>
</organism>
<sequence length="160" mass="18103">MSLQDVIYRDYSVKFWLAGPPFTPYVRPVTKCLGCHSPTYGPCHHPLRLLRVCSCRARTRSRLFKVSYTATSSAFDRYSASDNHLLTLLGLLDARNPTHLVCFRTSQLQRLASSVGCSDVEPRIRNHLELHVGLPLPHRNPALPRPRVHFHCLAHPLALA</sequence>
<evidence type="ECO:0000313" key="2">
    <source>
        <dbReference type="Proteomes" id="UP000193067"/>
    </source>
</evidence>
<keyword evidence="2" id="KW-1185">Reference proteome</keyword>
<dbReference type="Proteomes" id="UP000193067">
    <property type="component" value="Unassembled WGS sequence"/>
</dbReference>
<dbReference type="EMBL" id="KZ084104">
    <property type="protein sequence ID" value="OSD02665.1"/>
    <property type="molecule type" value="Genomic_DNA"/>
</dbReference>
<protein>
    <submittedName>
        <fullName evidence="1">Uncharacterized protein</fullName>
    </submittedName>
</protein>
<proteinExistence type="predicted"/>
<gene>
    <name evidence="1" type="ORF">PYCCODRAFT_331351</name>
</gene>